<dbReference type="AlphaFoldDB" id="A0AAQ4E7H2"/>
<organism evidence="1 2">
    <name type="scientific">Amblyomma americanum</name>
    <name type="common">Lone star tick</name>
    <dbReference type="NCBI Taxonomy" id="6943"/>
    <lineage>
        <taxon>Eukaryota</taxon>
        <taxon>Metazoa</taxon>
        <taxon>Ecdysozoa</taxon>
        <taxon>Arthropoda</taxon>
        <taxon>Chelicerata</taxon>
        <taxon>Arachnida</taxon>
        <taxon>Acari</taxon>
        <taxon>Parasitiformes</taxon>
        <taxon>Ixodida</taxon>
        <taxon>Ixodoidea</taxon>
        <taxon>Ixodidae</taxon>
        <taxon>Amblyomminae</taxon>
        <taxon>Amblyomma</taxon>
    </lineage>
</organism>
<proteinExistence type="predicted"/>
<evidence type="ECO:0000313" key="1">
    <source>
        <dbReference type="EMBL" id="KAK8770681.1"/>
    </source>
</evidence>
<dbReference type="Proteomes" id="UP001321473">
    <property type="component" value="Unassembled WGS sequence"/>
</dbReference>
<gene>
    <name evidence="1" type="ORF">V5799_012854</name>
</gene>
<protein>
    <submittedName>
        <fullName evidence="1">Uncharacterized protein</fullName>
    </submittedName>
</protein>
<name>A0AAQ4E7H2_AMBAM</name>
<keyword evidence="2" id="KW-1185">Reference proteome</keyword>
<reference evidence="1 2" key="1">
    <citation type="journal article" date="2023" name="Arcadia Sci">
        <title>De novo assembly of a long-read Amblyomma americanum tick genome.</title>
        <authorList>
            <person name="Chou S."/>
            <person name="Poskanzer K.E."/>
            <person name="Rollins M."/>
            <person name="Thuy-Boun P.S."/>
        </authorList>
    </citation>
    <scope>NUCLEOTIDE SEQUENCE [LARGE SCALE GENOMIC DNA]</scope>
    <source>
        <strain evidence="1">F_SG_1</strain>
        <tissue evidence="1">Salivary glands</tissue>
    </source>
</reference>
<evidence type="ECO:0000313" key="2">
    <source>
        <dbReference type="Proteomes" id="UP001321473"/>
    </source>
</evidence>
<comment type="caution">
    <text evidence="1">The sequence shown here is derived from an EMBL/GenBank/DDBJ whole genome shotgun (WGS) entry which is preliminary data.</text>
</comment>
<dbReference type="EMBL" id="JARKHS020020704">
    <property type="protein sequence ID" value="KAK8770681.1"/>
    <property type="molecule type" value="Genomic_DNA"/>
</dbReference>
<sequence>MEDEDWIITQQSQYNASSLAQFYMSYLNIYNSSLDSTPLVARIIQSELTGGYIRATLQGPKSSSESP</sequence>
<accession>A0AAQ4E7H2</accession>